<keyword evidence="4" id="KW-1185">Reference proteome</keyword>
<dbReference type="EMBL" id="CCCS020000017">
    <property type="protein sequence ID" value="CDQ09184.1"/>
    <property type="molecule type" value="Genomic_DNA"/>
</dbReference>
<organism evidence="2">
    <name type="scientific">Acidithiobacillus ferrivorans</name>
    <dbReference type="NCBI Taxonomy" id="160808"/>
    <lineage>
        <taxon>Bacteria</taxon>
        <taxon>Pseudomonadati</taxon>
        <taxon>Pseudomonadota</taxon>
        <taxon>Acidithiobacillia</taxon>
        <taxon>Acidithiobacillales</taxon>
        <taxon>Acidithiobacillaceae</taxon>
        <taxon>Acidithiobacillus</taxon>
    </lineage>
</organism>
<name>A0A060URI4_9PROT</name>
<evidence type="ECO:0000313" key="3">
    <source>
        <dbReference type="EMBL" id="SMH64853.1"/>
    </source>
</evidence>
<gene>
    <name evidence="3" type="ORF">AFERRI_10887</name>
    <name evidence="2" type="ORF">AFERRI_240018</name>
</gene>
<dbReference type="RefSeq" id="WP_156103815.1">
    <property type="nucleotide sequence ID" value="NZ_CCCS020000017.1"/>
</dbReference>
<dbReference type="Gene3D" id="3.60.21.10">
    <property type="match status" value="1"/>
</dbReference>
<evidence type="ECO:0000313" key="2">
    <source>
        <dbReference type="EMBL" id="CDQ09184.1"/>
    </source>
</evidence>
<dbReference type="EMBL" id="LT841305">
    <property type="protein sequence ID" value="SMH64853.1"/>
    <property type="molecule type" value="Genomic_DNA"/>
</dbReference>
<dbReference type="InterPro" id="IPR050535">
    <property type="entry name" value="DNA_Repair-Maintenance_Comp"/>
</dbReference>
<keyword evidence="2" id="KW-0378">Hydrolase</keyword>
<reference evidence="2" key="1">
    <citation type="submission" date="2014-03" db="EMBL/GenBank/DDBJ databases">
        <authorList>
            <person name="Genoscope - CEA"/>
        </authorList>
    </citation>
    <scope>NUCLEOTIDE SEQUENCE [LARGE SCALE GENOMIC DNA]</scope>
    <source>
        <strain evidence="2">CF27</strain>
    </source>
</reference>
<reference evidence="3 4" key="3">
    <citation type="submission" date="2017-03" db="EMBL/GenBank/DDBJ databases">
        <authorList>
            <person name="Regsiter A."/>
            <person name="William W."/>
        </authorList>
    </citation>
    <scope>NUCLEOTIDE SEQUENCE [LARGE SCALE GENOMIC DNA]</scope>
    <source>
        <strain evidence="3">PRJEB5721</strain>
    </source>
</reference>
<evidence type="ECO:0000256" key="1">
    <source>
        <dbReference type="SAM" id="MobiDB-lite"/>
    </source>
</evidence>
<feature type="compositionally biased region" description="Low complexity" evidence="1">
    <location>
        <begin position="417"/>
        <end position="426"/>
    </location>
</feature>
<dbReference type="SUPFAM" id="SSF56300">
    <property type="entry name" value="Metallo-dependent phosphatases"/>
    <property type="match status" value="1"/>
</dbReference>
<feature type="region of interest" description="Disordered" evidence="1">
    <location>
        <begin position="415"/>
        <end position="456"/>
    </location>
</feature>
<dbReference type="Proteomes" id="UP000193925">
    <property type="component" value="Chromosome AFERRI"/>
</dbReference>
<reference evidence="2" key="2">
    <citation type="submission" date="2014-07" db="EMBL/GenBank/DDBJ databases">
        <title>Initial genome analysis of the psychrotolerant acidophile Acidithiobacillus ferrivorans CF27: insights into iron and sulfur oxidation pathways and into biofilm formation.</title>
        <authorList>
            <person name="Talla E."/>
            <person name="Hedrich S."/>
            <person name="Mangenot S."/>
            <person name="Ji B."/>
            <person name="Johnson D.B."/>
            <person name="Barbe V."/>
            <person name="Bonnefoy V."/>
        </authorList>
    </citation>
    <scope>NUCLEOTIDE SEQUENCE [LARGE SCALE GENOMIC DNA]</scope>
    <source>
        <strain evidence="2">CF27</strain>
    </source>
</reference>
<dbReference type="InterPro" id="IPR029052">
    <property type="entry name" value="Metallo-depent_PP-like"/>
</dbReference>
<dbReference type="PANTHER" id="PTHR30337">
    <property type="entry name" value="COMPONENT OF ATP-DEPENDENT DSDNA EXONUCLEASE"/>
    <property type="match status" value="1"/>
</dbReference>
<dbReference type="AlphaFoldDB" id="A0A060URI4"/>
<keyword evidence="2" id="KW-0269">Exonuclease</keyword>
<sequence length="456" mass="49702">MRVAHLSDLHFCQEHLTEVDLCMASAVDAAIDEGVDLAIISGDATDHRLDLNAPAVSRLAQHVHALSNQCPVLMLQGTFSHEPPGTLDLFRYVGGKFPVFVADAIQQVALLENNQWVSALDCEGSWVFEQFPAKTKTIISCLPAVNKANLVAALGQDDVGAMGDTVHELLCGFGLVNQRARTEGIATIAVSHGTVNGSLTEHGVPMMGLDHEFTIGALFAAKASAFMLGHIHKSQGWEYDLPAYGTQRAAYAGSIGRLHYGEEGEKGWLFWEVDHRNAAYRLMPTPARKLIHLDFPGVPDMETVKEAIKDAPGAFVRVRYSVDEEHRHSVDRDAVTRAFKDAGACDVKIEGRVVPVIRARAEGISKAGTLDEKLRQWAKTTGTDPTPLVERLTDLVHLDPEEILKRITNHMAQPQEPAVTPVVPVPGGHSTSERPEAPVPAEHSHNDVFNIDDLFS</sequence>
<feature type="compositionally biased region" description="Basic and acidic residues" evidence="1">
    <location>
        <begin position="431"/>
        <end position="446"/>
    </location>
</feature>
<proteinExistence type="predicted"/>
<protein>
    <submittedName>
        <fullName evidence="2">DNA repair exonuclease-like protein</fullName>
    </submittedName>
</protein>
<keyword evidence="2" id="KW-0540">Nuclease</keyword>
<evidence type="ECO:0000313" key="4">
    <source>
        <dbReference type="Proteomes" id="UP000193925"/>
    </source>
</evidence>
<accession>A0A060URI4</accession>
<dbReference type="GO" id="GO:0004527">
    <property type="term" value="F:exonuclease activity"/>
    <property type="evidence" value="ECO:0007669"/>
    <property type="project" value="UniProtKB-KW"/>
</dbReference>